<feature type="transmembrane region" description="Helical" evidence="1">
    <location>
        <begin position="12"/>
        <end position="32"/>
    </location>
</feature>
<dbReference type="Proteomes" id="UP000290759">
    <property type="component" value="Unassembled WGS sequence"/>
</dbReference>
<organism evidence="2 3">
    <name type="scientific">Lichenibacterium minor</name>
    <dbReference type="NCBI Taxonomy" id="2316528"/>
    <lineage>
        <taxon>Bacteria</taxon>
        <taxon>Pseudomonadati</taxon>
        <taxon>Pseudomonadota</taxon>
        <taxon>Alphaproteobacteria</taxon>
        <taxon>Hyphomicrobiales</taxon>
        <taxon>Lichenihabitantaceae</taxon>
        <taxon>Lichenibacterium</taxon>
    </lineage>
</organism>
<keyword evidence="1" id="KW-0472">Membrane</keyword>
<dbReference type="RefSeq" id="WP_129229172.1">
    <property type="nucleotide sequence ID" value="NZ_QYBB01000043.1"/>
</dbReference>
<evidence type="ECO:0000313" key="2">
    <source>
        <dbReference type="EMBL" id="RYC29681.1"/>
    </source>
</evidence>
<keyword evidence="1" id="KW-0812">Transmembrane</keyword>
<dbReference type="EMBL" id="QYBB01000043">
    <property type="protein sequence ID" value="RYC29681.1"/>
    <property type="molecule type" value="Genomic_DNA"/>
</dbReference>
<name>A0A4Q2U400_9HYPH</name>
<evidence type="ECO:0000256" key="1">
    <source>
        <dbReference type="SAM" id="Phobius"/>
    </source>
</evidence>
<keyword evidence="3" id="KW-1185">Reference proteome</keyword>
<gene>
    <name evidence="2" type="ORF">D3273_22665</name>
</gene>
<proteinExistence type="predicted"/>
<accession>A0A4Q2U400</accession>
<reference evidence="2 3" key="2">
    <citation type="submission" date="2019-02" db="EMBL/GenBank/DDBJ databases">
        <title>'Lichenibacterium ramalinii' gen. nov. sp. nov., 'Lichenibacterium minor' gen. nov. sp. nov.</title>
        <authorList>
            <person name="Pankratov T."/>
        </authorList>
    </citation>
    <scope>NUCLEOTIDE SEQUENCE [LARGE SCALE GENOMIC DNA]</scope>
    <source>
        <strain evidence="2 3">RmlP026</strain>
    </source>
</reference>
<protein>
    <submittedName>
        <fullName evidence="2">Uncharacterized protein</fullName>
    </submittedName>
</protein>
<feature type="transmembrane region" description="Helical" evidence="1">
    <location>
        <begin position="44"/>
        <end position="64"/>
    </location>
</feature>
<evidence type="ECO:0000313" key="3">
    <source>
        <dbReference type="Proteomes" id="UP000290759"/>
    </source>
</evidence>
<sequence length="72" mass="8269">MRATIYRVMMRPWVYRITCGVLFVILMGLTRYGLNVLKNTNDTALILEVGVPAIVVIFALAWLIDRHDARPH</sequence>
<dbReference type="AlphaFoldDB" id="A0A4Q2U400"/>
<keyword evidence="1" id="KW-1133">Transmembrane helix</keyword>
<reference evidence="2 3" key="1">
    <citation type="submission" date="2018-12" db="EMBL/GenBank/DDBJ databases">
        <authorList>
            <person name="Grouzdev D.S."/>
            <person name="Krutkina M.S."/>
        </authorList>
    </citation>
    <scope>NUCLEOTIDE SEQUENCE [LARGE SCALE GENOMIC DNA]</scope>
    <source>
        <strain evidence="2 3">RmlP026</strain>
    </source>
</reference>
<comment type="caution">
    <text evidence="2">The sequence shown here is derived from an EMBL/GenBank/DDBJ whole genome shotgun (WGS) entry which is preliminary data.</text>
</comment>